<keyword evidence="2" id="KW-1185">Reference proteome</keyword>
<dbReference type="SUPFAM" id="SSF110087">
    <property type="entry name" value="DR1885-like metal-binding protein"/>
    <property type="match status" value="1"/>
</dbReference>
<name>A0ABY1QUS2_9BURK</name>
<dbReference type="EMBL" id="FXUL01000044">
    <property type="protein sequence ID" value="SMP81449.1"/>
    <property type="molecule type" value="Genomic_DNA"/>
</dbReference>
<evidence type="ECO:0000313" key="1">
    <source>
        <dbReference type="EMBL" id="SMP81449.1"/>
    </source>
</evidence>
<sequence length="42" mass="4659">MLLDLKKPLKAGETVRLTFTFVDTAQKKIAATIDVPVRPFGK</sequence>
<dbReference type="Proteomes" id="UP001158049">
    <property type="component" value="Unassembled WGS sequence"/>
</dbReference>
<organism evidence="1 2">
    <name type="scientific">Noviherbaspirillum suwonense</name>
    <dbReference type="NCBI Taxonomy" id="1224511"/>
    <lineage>
        <taxon>Bacteria</taxon>
        <taxon>Pseudomonadati</taxon>
        <taxon>Pseudomonadota</taxon>
        <taxon>Betaproteobacteria</taxon>
        <taxon>Burkholderiales</taxon>
        <taxon>Oxalobacteraceae</taxon>
        <taxon>Noviherbaspirillum</taxon>
    </lineage>
</organism>
<protein>
    <submittedName>
        <fullName evidence="1">Uncharacterized protein</fullName>
    </submittedName>
</protein>
<dbReference type="Gene3D" id="2.60.40.1890">
    <property type="entry name" value="PCu(A)C copper chaperone"/>
    <property type="match status" value="1"/>
</dbReference>
<proteinExistence type="predicted"/>
<dbReference type="InterPro" id="IPR036182">
    <property type="entry name" value="PCuAC_sf"/>
</dbReference>
<accession>A0ABY1QUS2</accession>
<evidence type="ECO:0000313" key="2">
    <source>
        <dbReference type="Proteomes" id="UP001158049"/>
    </source>
</evidence>
<reference evidence="1 2" key="1">
    <citation type="submission" date="2017-05" db="EMBL/GenBank/DDBJ databases">
        <authorList>
            <person name="Varghese N."/>
            <person name="Submissions S."/>
        </authorList>
    </citation>
    <scope>NUCLEOTIDE SEQUENCE [LARGE SCALE GENOMIC DNA]</scope>
    <source>
        <strain evidence="1 2">DSM 26001</strain>
    </source>
</reference>
<comment type="caution">
    <text evidence="1">The sequence shown here is derived from an EMBL/GenBank/DDBJ whole genome shotgun (WGS) entry which is preliminary data.</text>
</comment>
<gene>
    <name evidence="1" type="ORF">SAMN06295970_14413</name>
</gene>